<gene>
    <name evidence="4" type="ORF">EDD76_11661</name>
</gene>
<dbReference type="PANTHER" id="PTHR43479">
    <property type="entry name" value="ACREF/ENVCD OPERON REPRESSOR-RELATED"/>
    <property type="match status" value="1"/>
</dbReference>
<evidence type="ECO:0000313" key="4">
    <source>
        <dbReference type="EMBL" id="TCL55221.1"/>
    </source>
</evidence>
<dbReference type="Pfam" id="PF00440">
    <property type="entry name" value="TetR_N"/>
    <property type="match status" value="1"/>
</dbReference>
<keyword evidence="1 2" id="KW-0238">DNA-binding</keyword>
<dbReference type="OrthoDB" id="9785164at2"/>
<dbReference type="SUPFAM" id="SSF46689">
    <property type="entry name" value="Homeodomain-like"/>
    <property type="match status" value="1"/>
</dbReference>
<evidence type="ECO:0000259" key="3">
    <source>
        <dbReference type="PROSITE" id="PS50977"/>
    </source>
</evidence>
<feature type="domain" description="HTH tetR-type" evidence="3">
    <location>
        <begin position="8"/>
        <end position="68"/>
    </location>
</feature>
<dbReference type="InterPro" id="IPR001647">
    <property type="entry name" value="HTH_TetR"/>
</dbReference>
<protein>
    <submittedName>
        <fullName evidence="4">TetR family transcriptional regulator</fullName>
    </submittedName>
</protein>
<dbReference type="GO" id="GO:0003677">
    <property type="term" value="F:DNA binding"/>
    <property type="evidence" value="ECO:0007669"/>
    <property type="project" value="UniProtKB-UniRule"/>
</dbReference>
<dbReference type="Gene3D" id="1.10.357.10">
    <property type="entry name" value="Tetracycline Repressor, domain 2"/>
    <property type="match status" value="1"/>
</dbReference>
<evidence type="ECO:0000256" key="2">
    <source>
        <dbReference type="PROSITE-ProRule" id="PRU00335"/>
    </source>
</evidence>
<name>A0A4R1QQI2_9FIRM</name>
<accession>A0A4R1QQI2</accession>
<dbReference type="STRING" id="1469948.GCA_000732725_03415"/>
<dbReference type="InterPro" id="IPR009057">
    <property type="entry name" value="Homeodomain-like_sf"/>
</dbReference>
<dbReference type="AlphaFoldDB" id="A0A4R1QQI2"/>
<dbReference type="PANTHER" id="PTHR43479:SF11">
    <property type="entry name" value="ACREF_ENVCD OPERON REPRESSOR-RELATED"/>
    <property type="match status" value="1"/>
</dbReference>
<dbReference type="PROSITE" id="PS50977">
    <property type="entry name" value="HTH_TETR_2"/>
    <property type="match status" value="1"/>
</dbReference>
<dbReference type="PRINTS" id="PR00455">
    <property type="entry name" value="HTHTETR"/>
</dbReference>
<evidence type="ECO:0000256" key="1">
    <source>
        <dbReference type="ARBA" id="ARBA00023125"/>
    </source>
</evidence>
<dbReference type="RefSeq" id="WP_031392040.1">
    <property type="nucleotide sequence ID" value="NZ_JPNB01000002.1"/>
</dbReference>
<keyword evidence="5" id="KW-1185">Reference proteome</keyword>
<organism evidence="4 5">
    <name type="scientific">Kineothrix alysoides</name>
    <dbReference type="NCBI Taxonomy" id="1469948"/>
    <lineage>
        <taxon>Bacteria</taxon>
        <taxon>Bacillati</taxon>
        <taxon>Bacillota</taxon>
        <taxon>Clostridia</taxon>
        <taxon>Lachnospirales</taxon>
        <taxon>Lachnospiraceae</taxon>
        <taxon>Kineothrix</taxon>
    </lineage>
</organism>
<dbReference type="EMBL" id="SLUO01000016">
    <property type="protein sequence ID" value="TCL55221.1"/>
    <property type="molecule type" value="Genomic_DNA"/>
</dbReference>
<feature type="DNA-binding region" description="H-T-H motif" evidence="2">
    <location>
        <begin position="31"/>
        <end position="50"/>
    </location>
</feature>
<sequence>MRIVKEHEERKTQIVEISERFFMEKGYENCSVSDIVKEAGIAKGTFFYYFPEKEDVLNEIISRKSVKIERECCKIAMLTGFSNEKRFLMTLLQVNKAAGLIEEKNNRATNGMSDMHKPANALMHHKSRIALQKILTPILANILRDDYDEQKNGVLEDNIMIILSAAQTLMDEEVIGKENCDMLRMLQSIFMAAAKLLGLNETVLEREWKELTNEL</sequence>
<dbReference type="Proteomes" id="UP000295718">
    <property type="component" value="Unassembled WGS sequence"/>
</dbReference>
<dbReference type="InterPro" id="IPR050624">
    <property type="entry name" value="HTH-type_Tx_Regulator"/>
</dbReference>
<evidence type="ECO:0000313" key="5">
    <source>
        <dbReference type="Proteomes" id="UP000295718"/>
    </source>
</evidence>
<reference evidence="4 5" key="1">
    <citation type="submission" date="2019-03" db="EMBL/GenBank/DDBJ databases">
        <title>Genomic Encyclopedia of Type Strains, Phase IV (KMG-IV): sequencing the most valuable type-strain genomes for metagenomic binning, comparative biology and taxonomic classification.</title>
        <authorList>
            <person name="Goeker M."/>
        </authorList>
    </citation>
    <scope>NUCLEOTIDE SEQUENCE [LARGE SCALE GENOMIC DNA]</scope>
    <source>
        <strain evidence="4 5">DSM 100556</strain>
    </source>
</reference>
<comment type="caution">
    <text evidence="4">The sequence shown here is derived from an EMBL/GenBank/DDBJ whole genome shotgun (WGS) entry which is preliminary data.</text>
</comment>
<proteinExistence type="predicted"/>